<dbReference type="SMART" id="SM00529">
    <property type="entry name" value="HTH_DTXR"/>
    <property type="match status" value="1"/>
</dbReference>
<dbReference type="InterPro" id="IPR022687">
    <property type="entry name" value="HTH_DTXR"/>
</dbReference>
<evidence type="ECO:0000256" key="1">
    <source>
        <dbReference type="ARBA" id="ARBA00007871"/>
    </source>
</evidence>
<protein>
    <submittedName>
        <fullName evidence="6">Metal-dependent transcriptional regulator</fullName>
    </submittedName>
</protein>
<dbReference type="SUPFAM" id="SSF47979">
    <property type="entry name" value="Iron-dependent repressor protein, dimerization domain"/>
    <property type="match status" value="1"/>
</dbReference>
<dbReference type="InterPro" id="IPR050536">
    <property type="entry name" value="DtxR_MntR_Metal-Reg"/>
</dbReference>
<comment type="caution">
    <text evidence="6">The sequence shown here is derived from an EMBL/GenBank/DDBJ whole genome shotgun (WGS) entry which is preliminary data.</text>
</comment>
<dbReference type="GO" id="GO:0003700">
    <property type="term" value="F:DNA-binding transcription factor activity"/>
    <property type="evidence" value="ECO:0007669"/>
    <property type="project" value="InterPro"/>
</dbReference>
<proteinExistence type="inferred from homology"/>
<organism evidence="6">
    <name type="scientific">Archaeoglobus fulgidus</name>
    <dbReference type="NCBI Taxonomy" id="2234"/>
    <lineage>
        <taxon>Archaea</taxon>
        <taxon>Methanobacteriati</taxon>
        <taxon>Methanobacteriota</taxon>
        <taxon>Archaeoglobi</taxon>
        <taxon>Archaeoglobales</taxon>
        <taxon>Archaeoglobaceae</taxon>
        <taxon>Archaeoglobus</taxon>
    </lineage>
</organism>
<evidence type="ECO:0000313" key="6">
    <source>
        <dbReference type="EMBL" id="HFW32142.1"/>
    </source>
</evidence>
<dbReference type="InterPro" id="IPR036421">
    <property type="entry name" value="Fe_dep_repressor_sf"/>
</dbReference>
<dbReference type="Pfam" id="PF02742">
    <property type="entry name" value="Fe_dep_repr_C"/>
    <property type="match status" value="1"/>
</dbReference>
<feature type="domain" description="HTH dtxR-type" evidence="5">
    <location>
        <begin position="1"/>
        <end position="62"/>
    </location>
</feature>
<keyword evidence="2" id="KW-0805">Transcription regulation</keyword>
<dbReference type="InterPro" id="IPR001367">
    <property type="entry name" value="Fe_dep_repressor"/>
</dbReference>
<dbReference type="PANTHER" id="PTHR33238">
    <property type="entry name" value="IRON (METAL) DEPENDENT REPRESSOR, DTXR FAMILY"/>
    <property type="match status" value="1"/>
</dbReference>
<evidence type="ECO:0000256" key="2">
    <source>
        <dbReference type="ARBA" id="ARBA00023015"/>
    </source>
</evidence>
<dbReference type="EMBL" id="DTLB01000023">
    <property type="protein sequence ID" value="HFW32142.1"/>
    <property type="molecule type" value="Genomic_DNA"/>
</dbReference>
<evidence type="ECO:0000256" key="4">
    <source>
        <dbReference type="ARBA" id="ARBA00023163"/>
    </source>
</evidence>
<dbReference type="SUPFAM" id="SSF46785">
    <property type="entry name" value="Winged helix' DNA-binding domain"/>
    <property type="match status" value="1"/>
</dbReference>
<evidence type="ECO:0000256" key="3">
    <source>
        <dbReference type="ARBA" id="ARBA00023125"/>
    </source>
</evidence>
<dbReference type="Gene3D" id="1.10.10.10">
    <property type="entry name" value="Winged helix-like DNA-binding domain superfamily/Winged helix DNA-binding domain"/>
    <property type="match status" value="1"/>
</dbReference>
<evidence type="ECO:0000259" key="5">
    <source>
        <dbReference type="PROSITE" id="PS50944"/>
    </source>
</evidence>
<dbReference type="Pfam" id="PF01325">
    <property type="entry name" value="Fe_dep_repress"/>
    <property type="match status" value="1"/>
</dbReference>
<name>A0A7C3R935_ARCFL</name>
<accession>A0A7C3R935</accession>
<sequence>MERIEEYLEAIYDIQEETSKVAKTGDLAKLLNVKPSSVTEMLIKLRDMGYVDYQPYKGAKLTRKGEALAKKIKKYYLALYHFFKDYLGIEDKLAEKLSCELEHHITEDAFFKVCRIISGNCDVCENCVQEYISLSDADRGDYEVVVAPSYLEKIGLKPGEVISVVDDEVETPVGKFKIDESVKKTVILSRF</sequence>
<dbReference type="InterPro" id="IPR036390">
    <property type="entry name" value="WH_DNA-bd_sf"/>
</dbReference>
<dbReference type="InterPro" id="IPR036388">
    <property type="entry name" value="WH-like_DNA-bd_sf"/>
</dbReference>
<reference evidence="6" key="1">
    <citation type="journal article" date="2020" name="mSystems">
        <title>Genome- and Community-Level Interaction Insights into Carbon Utilization and Element Cycling Functions of Hydrothermarchaeota in Hydrothermal Sediment.</title>
        <authorList>
            <person name="Zhou Z."/>
            <person name="Liu Y."/>
            <person name="Xu W."/>
            <person name="Pan J."/>
            <person name="Luo Z.H."/>
            <person name="Li M."/>
        </authorList>
    </citation>
    <scope>NUCLEOTIDE SEQUENCE [LARGE SCALE GENOMIC DNA]</scope>
    <source>
        <strain evidence="6">SpSt-87</strain>
    </source>
</reference>
<dbReference type="PROSITE" id="PS50944">
    <property type="entry name" value="HTH_DTXR"/>
    <property type="match status" value="1"/>
</dbReference>
<keyword evidence="3" id="KW-0238">DNA-binding</keyword>
<dbReference type="PANTHER" id="PTHR33238:SF7">
    <property type="entry name" value="IRON-DEPENDENT TRANSCRIPTIONAL REGULATOR"/>
    <property type="match status" value="1"/>
</dbReference>
<dbReference type="InterPro" id="IPR022689">
    <property type="entry name" value="Iron_dep_repressor"/>
</dbReference>
<dbReference type="AlphaFoldDB" id="A0A7C3R935"/>
<dbReference type="GO" id="GO:0046983">
    <property type="term" value="F:protein dimerization activity"/>
    <property type="evidence" value="ECO:0007669"/>
    <property type="project" value="InterPro"/>
</dbReference>
<dbReference type="GO" id="GO:0046914">
    <property type="term" value="F:transition metal ion binding"/>
    <property type="evidence" value="ECO:0007669"/>
    <property type="project" value="InterPro"/>
</dbReference>
<comment type="similarity">
    <text evidence="1">Belongs to the DtxR/MntR family.</text>
</comment>
<dbReference type="Gene3D" id="1.10.60.10">
    <property type="entry name" value="Iron dependent repressor, metal binding and dimerisation domain"/>
    <property type="match status" value="1"/>
</dbReference>
<dbReference type="GO" id="GO:0003677">
    <property type="term" value="F:DNA binding"/>
    <property type="evidence" value="ECO:0007669"/>
    <property type="project" value="UniProtKB-KW"/>
</dbReference>
<keyword evidence="4" id="KW-0804">Transcription</keyword>
<gene>
    <name evidence="6" type="ORF">ENW66_04210</name>
</gene>